<name>A0A142II76_9CAUD</name>
<reference evidence="1 2" key="1">
    <citation type="submission" date="2016-02" db="EMBL/GenBank/DDBJ databases">
        <title>Complete genome sequence of a polyvalent bacteriophage, SEGD1, simultaneously inhibiting both Salmonella enterica and Escherichia coli O157:H7.</title>
        <authorList>
            <person name="Fan J."/>
            <person name="Ma J."/>
        </authorList>
    </citation>
    <scope>NUCLEOTIDE SEQUENCE [LARGE SCALE GENOMIC DNA]</scope>
</reference>
<gene>
    <name evidence="1" type="ORF">SEGD1_013</name>
</gene>
<dbReference type="Proteomes" id="UP000223976">
    <property type="component" value="Segment"/>
</dbReference>
<evidence type="ECO:0000313" key="1">
    <source>
        <dbReference type="EMBL" id="AMR59664.1"/>
    </source>
</evidence>
<proteinExistence type="predicted"/>
<dbReference type="EMBL" id="KU726251">
    <property type="protein sequence ID" value="AMR59664.1"/>
    <property type="molecule type" value="Genomic_DNA"/>
</dbReference>
<evidence type="ECO:0000313" key="2">
    <source>
        <dbReference type="Proteomes" id="UP000223976"/>
    </source>
</evidence>
<accession>A0A142II76</accession>
<sequence length="162" mass="18060">MSVLFDVADIANQYSATRFYEHVREAALRVLEASNLEIDETQIRDFYQRFAFAYIIGVKTRDPSTMVDLLQEDTLEPLGNWELVTDGLSVDQFAKETSVDTTFLAAQGSPEQHQAAFGAAVSLLVEELTNLTGFAGLIESLYPGRYQTYVGDSFNDVVLICE</sequence>
<organism evidence="1 2">
    <name type="scientific">Enterobacteria phage SEGD1</name>
    <dbReference type="NCBI Taxonomy" id="1805456"/>
    <lineage>
        <taxon>Viruses</taxon>
        <taxon>Duplodnaviria</taxon>
        <taxon>Heunggongvirae</taxon>
        <taxon>Uroviricota</taxon>
        <taxon>Caudoviricetes</taxon>
        <taxon>Chimalliviridae</taxon>
        <taxon>Seoulvirus</taxon>
        <taxon>Seoulvirus SPN3US</taxon>
    </lineage>
</organism>
<protein>
    <submittedName>
        <fullName evidence="1">Uncharacterized protein</fullName>
    </submittedName>
</protein>